<gene>
    <name evidence="6" type="ORF">E0H75_29200</name>
</gene>
<feature type="active site" description="Proton acceptor; via carboxylate" evidence="4">
    <location>
        <position position="403"/>
    </location>
</feature>
<dbReference type="PROSITE" id="PS51186">
    <property type="entry name" value="GNAT"/>
    <property type="match status" value="1"/>
</dbReference>
<keyword evidence="3 4" id="KW-0012">Acyltransferase</keyword>
<evidence type="ECO:0000256" key="3">
    <source>
        <dbReference type="ARBA" id="ARBA00023315"/>
    </source>
</evidence>
<dbReference type="InterPro" id="IPR041380">
    <property type="entry name" value="Acetyltransf_17"/>
</dbReference>
<dbReference type="InterPro" id="IPR025559">
    <property type="entry name" value="Eis_dom"/>
</dbReference>
<dbReference type="OrthoDB" id="8399956at2"/>
<dbReference type="GO" id="GO:0034069">
    <property type="term" value="F:aminoglycoside N-acetyltransferase activity"/>
    <property type="evidence" value="ECO:0007669"/>
    <property type="project" value="TreeGrafter"/>
</dbReference>
<feature type="domain" description="N-acetyltransferase" evidence="5">
    <location>
        <begin position="3"/>
        <end position="148"/>
    </location>
</feature>
<evidence type="ECO:0000259" key="5">
    <source>
        <dbReference type="PROSITE" id="PS51186"/>
    </source>
</evidence>
<reference evidence="6 7" key="1">
    <citation type="submission" date="2019-02" db="EMBL/GenBank/DDBJ databases">
        <title>Kribbella capetownensis sp. nov. and Kribbella speibonae sp. nov., isolated from soil.</title>
        <authorList>
            <person name="Curtis S.M."/>
            <person name="Norton I."/>
            <person name="Everest G.J."/>
            <person name="Meyers P.R."/>
        </authorList>
    </citation>
    <scope>NUCLEOTIDE SEQUENCE [LARGE SCALE GENOMIC DNA]</scope>
    <source>
        <strain evidence="6 7">YM53</strain>
    </source>
</reference>
<dbReference type="Gene3D" id="3.40.630.30">
    <property type="match status" value="2"/>
</dbReference>
<name>A0A4R0JUB5_9ACTN</name>
<dbReference type="PANTHER" id="PTHR37817:SF1">
    <property type="entry name" value="N-ACETYLTRANSFERASE EIS"/>
    <property type="match status" value="1"/>
</dbReference>
<dbReference type="SUPFAM" id="SSF55729">
    <property type="entry name" value="Acyl-CoA N-acyltransferases (Nat)"/>
    <property type="match status" value="1"/>
</dbReference>
<dbReference type="AlphaFoldDB" id="A0A4R0JUB5"/>
<dbReference type="InterPro" id="IPR051554">
    <property type="entry name" value="Acetyltransferase_Eis"/>
</dbReference>
<dbReference type="Pfam" id="PF13527">
    <property type="entry name" value="Acetyltransf_9"/>
    <property type="match status" value="1"/>
</dbReference>
<sequence length="403" mass="44131">MAIEIGRFEGEWGELLELIDVAFSAPWSAAQLEAERRVWEPDRSIVAIDEKQLVGHTAAFSHRMTVPGAQVPMAGVTMVGVRATHRRRGILRDLMRAQLNEIHEAGTEPLAGLTASEAVIYGRFGYGLASDHQEIVVPKPARELRPVAGIDDVRIRYVDVRDTLAETAALRNKLATERVGMFEHDDRWQELVVSDNVMVNPANASALRCVLAERGGGLSGFAHYRTKRAEKGFVEVRRVHAVDLASHAALWRYLLEPDLLSETRYEALPSDDPLLDLLVDQRAPSPITRDGLWLRFVDLAPALAARTYARDIDVVLEVTDGFLPWNAGKWHLAGGPAGATCESTTRPADLSVDVRDLASVYLGKPSLVRLGAAGLAQEHTAGALEAAAQAFSTSRLPWLDTGF</sequence>
<dbReference type="InterPro" id="IPR000182">
    <property type="entry name" value="GNAT_dom"/>
</dbReference>
<dbReference type="SUPFAM" id="SSF55718">
    <property type="entry name" value="SCP-like"/>
    <property type="match status" value="1"/>
</dbReference>
<keyword evidence="7" id="KW-1185">Reference proteome</keyword>
<dbReference type="HAMAP" id="MF_01812">
    <property type="entry name" value="Eis"/>
    <property type="match status" value="1"/>
</dbReference>
<feature type="binding site" evidence="4">
    <location>
        <begin position="79"/>
        <end position="81"/>
    </location>
    <ligand>
        <name>acetyl-CoA</name>
        <dbReference type="ChEBI" id="CHEBI:57288"/>
    </ligand>
</feature>
<dbReference type="CDD" id="cd04301">
    <property type="entry name" value="NAT_SF"/>
    <property type="match status" value="1"/>
</dbReference>
<dbReference type="Pfam" id="PF13530">
    <property type="entry name" value="SCP2_2"/>
    <property type="match status" value="1"/>
</dbReference>
<dbReference type="InterPro" id="IPR022902">
    <property type="entry name" value="NAcTrfase_Eis"/>
</dbReference>
<evidence type="ECO:0000256" key="4">
    <source>
        <dbReference type="HAMAP-Rule" id="MF_01812"/>
    </source>
</evidence>
<dbReference type="Proteomes" id="UP000293342">
    <property type="component" value="Unassembled WGS sequence"/>
</dbReference>
<feature type="binding site" evidence="4">
    <location>
        <begin position="116"/>
        <end position="117"/>
    </location>
    <ligand>
        <name>acetyl-CoA</name>
        <dbReference type="ChEBI" id="CHEBI:57288"/>
    </ligand>
</feature>
<dbReference type="InterPro" id="IPR016181">
    <property type="entry name" value="Acyl_CoA_acyltransferase"/>
</dbReference>
<keyword evidence="2 4" id="KW-0808">Transferase</keyword>
<dbReference type="Gene3D" id="3.30.1050.10">
    <property type="entry name" value="SCP2 sterol-binding domain"/>
    <property type="match status" value="1"/>
</dbReference>
<feature type="active site" description="Proton donor" evidence="4">
    <location>
        <position position="121"/>
    </location>
</feature>
<protein>
    <submittedName>
        <fullName evidence="6">GNAT family N-acetyltransferase</fullName>
    </submittedName>
</protein>
<evidence type="ECO:0000256" key="1">
    <source>
        <dbReference type="ARBA" id="ARBA00009213"/>
    </source>
</evidence>
<proteinExistence type="inferred from homology"/>
<dbReference type="RefSeq" id="WP_131516893.1">
    <property type="nucleotide sequence ID" value="NZ_SJKD01000007.1"/>
</dbReference>
<comment type="caution">
    <text evidence="6">The sequence shown here is derived from an EMBL/GenBank/DDBJ whole genome shotgun (WGS) entry which is preliminary data.</text>
</comment>
<dbReference type="Pfam" id="PF17668">
    <property type="entry name" value="Acetyltransf_17"/>
    <property type="match status" value="1"/>
</dbReference>
<comment type="subunit">
    <text evidence="4">Homohexamer; trimer of dimers.</text>
</comment>
<evidence type="ECO:0000313" key="7">
    <source>
        <dbReference type="Proteomes" id="UP000293342"/>
    </source>
</evidence>
<evidence type="ECO:0000256" key="2">
    <source>
        <dbReference type="ARBA" id="ARBA00022679"/>
    </source>
</evidence>
<organism evidence="6 7">
    <name type="scientific">Kribbella capetownensis</name>
    <dbReference type="NCBI Taxonomy" id="1572659"/>
    <lineage>
        <taxon>Bacteria</taxon>
        <taxon>Bacillati</taxon>
        <taxon>Actinomycetota</taxon>
        <taxon>Actinomycetes</taxon>
        <taxon>Propionibacteriales</taxon>
        <taxon>Kribbellaceae</taxon>
        <taxon>Kribbella</taxon>
    </lineage>
</organism>
<dbReference type="PANTHER" id="PTHR37817">
    <property type="entry name" value="N-ACETYLTRANSFERASE EIS"/>
    <property type="match status" value="1"/>
</dbReference>
<dbReference type="GO" id="GO:0030649">
    <property type="term" value="P:aminoglycoside antibiotic catabolic process"/>
    <property type="evidence" value="ECO:0007669"/>
    <property type="project" value="TreeGrafter"/>
</dbReference>
<dbReference type="EMBL" id="SJKD01000007">
    <property type="protein sequence ID" value="TCC45795.1"/>
    <property type="molecule type" value="Genomic_DNA"/>
</dbReference>
<dbReference type="InterPro" id="IPR036527">
    <property type="entry name" value="SCP2_sterol-bd_dom_sf"/>
</dbReference>
<feature type="binding site" evidence="4">
    <location>
        <begin position="87"/>
        <end position="92"/>
    </location>
    <ligand>
        <name>acetyl-CoA</name>
        <dbReference type="ChEBI" id="CHEBI:57288"/>
    </ligand>
</feature>
<accession>A0A4R0JUB5</accession>
<dbReference type="NCBIfam" id="NF002367">
    <property type="entry name" value="PRK01346.1-4"/>
    <property type="match status" value="1"/>
</dbReference>
<comment type="similarity">
    <text evidence="1 4">Belongs to the acetyltransferase Eis family.</text>
</comment>
<evidence type="ECO:0000313" key="6">
    <source>
        <dbReference type="EMBL" id="TCC45795.1"/>
    </source>
</evidence>